<gene>
    <name evidence="3" type="ORF">Cgig2_029192</name>
</gene>
<dbReference type="Pfam" id="PF24865">
    <property type="entry name" value="DUF7731"/>
    <property type="match status" value="1"/>
</dbReference>
<evidence type="ECO:0000259" key="2">
    <source>
        <dbReference type="Pfam" id="PF24865"/>
    </source>
</evidence>
<accession>A0A9Q1KKF5</accession>
<organism evidence="3 4">
    <name type="scientific">Carnegiea gigantea</name>
    <dbReference type="NCBI Taxonomy" id="171969"/>
    <lineage>
        <taxon>Eukaryota</taxon>
        <taxon>Viridiplantae</taxon>
        <taxon>Streptophyta</taxon>
        <taxon>Embryophyta</taxon>
        <taxon>Tracheophyta</taxon>
        <taxon>Spermatophyta</taxon>
        <taxon>Magnoliopsida</taxon>
        <taxon>eudicotyledons</taxon>
        <taxon>Gunneridae</taxon>
        <taxon>Pentapetalae</taxon>
        <taxon>Caryophyllales</taxon>
        <taxon>Cactineae</taxon>
        <taxon>Cactaceae</taxon>
        <taxon>Cactoideae</taxon>
        <taxon>Echinocereeae</taxon>
        <taxon>Carnegiea</taxon>
    </lineage>
</organism>
<dbReference type="OrthoDB" id="1843925at2759"/>
<feature type="region of interest" description="Disordered" evidence="1">
    <location>
        <begin position="1"/>
        <end position="103"/>
    </location>
</feature>
<keyword evidence="4" id="KW-1185">Reference proteome</keyword>
<dbReference type="EMBL" id="JAKOGI010000082">
    <property type="protein sequence ID" value="KAJ8444998.1"/>
    <property type="molecule type" value="Genomic_DNA"/>
</dbReference>
<comment type="caution">
    <text evidence="3">The sequence shown here is derived from an EMBL/GenBank/DDBJ whole genome shotgun (WGS) entry which is preliminary data.</text>
</comment>
<dbReference type="Proteomes" id="UP001153076">
    <property type="component" value="Unassembled WGS sequence"/>
</dbReference>
<dbReference type="AlphaFoldDB" id="A0A9Q1KKF5"/>
<sequence>MGFTAEDCDYEPHVGALGKHPEKGGSGDKDQGSDKGDKDPSPADGVDKDQGSEKGDKDPSPADGGDKDSGPSDKGNKDPKASPSGEDSGSDEGDKDPEGGAIENDPAHIVANALLCFNAKESLSLCFTRVVLWHTYNVSSVSLLMMRQIYCSCEESYRLSESGEFHVPHDRVEQFCNGPCLQETKLVLNCVEGIMGHFTFFNKATTQDVRDTVLAACGNGETGGDLNVTRHVKEKEGKDEEGKDESIACKGTIPLVFSILATFIAQLFFLY</sequence>
<evidence type="ECO:0000256" key="1">
    <source>
        <dbReference type="SAM" id="MobiDB-lite"/>
    </source>
</evidence>
<name>A0A9Q1KKF5_9CARY</name>
<dbReference type="PANTHER" id="PTHR34366:SF2">
    <property type="entry name" value="OS07G0289901 PROTEIN"/>
    <property type="match status" value="1"/>
</dbReference>
<evidence type="ECO:0000313" key="3">
    <source>
        <dbReference type="EMBL" id="KAJ8444998.1"/>
    </source>
</evidence>
<reference evidence="3" key="1">
    <citation type="submission" date="2022-04" db="EMBL/GenBank/DDBJ databases">
        <title>Carnegiea gigantea Genome sequencing and assembly v2.</title>
        <authorList>
            <person name="Copetti D."/>
            <person name="Sanderson M.J."/>
            <person name="Burquez A."/>
            <person name="Wojciechowski M.F."/>
        </authorList>
    </citation>
    <scope>NUCLEOTIDE SEQUENCE</scope>
    <source>
        <strain evidence="3">SGP5-SGP5p</strain>
        <tissue evidence="3">Aerial part</tissue>
    </source>
</reference>
<dbReference type="PANTHER" id="PTHR34366">
    <property type="entry name" value="OS07G0289901 PROTEIN-RELATED"/>
    <property type="match status" value="1"/>
</dbReference>
<feature type="domain" description="DUF7731" evidence="2">
    <location>
        <begin position="141"/>
        <end position="232"/>
    </location>
</feature>
<feature type="compositionally biased region" description="Basic and acidic residues" evidence="1">
    <location>
        <begin position="19"/>
        <end position="80"/>
    </location>
</feature>
<dbReference type="InterPro" id="IPR056633">
    <property type="entry name" value="DUF7731"/>
</dbReference>
<proteinExistence type="predicted"/>
<evidence type="ECO:0000313" key="4">
    <source>
        <dbReference type="Proteomes" id="UP001153076"/>
    </source>
</evidence>
<protein>
    <recommendedName>
        <fullName evidence="2">DUF7731 domain-containing protein</fullName>
    </recommendedName>
</protein>